<dbReference type="Proteomes" id="UP000265520">
    <property type="component" value="Unassembled WGS sequence"/>
</dbReference>
<reference evidence="1 2" key="1">
    <citation type="journal article" date="2018" name="Front. Plant Sci.">
        <title>Red Clover (Trifolium pratense) and Zigzag Clover (T. medium) - A Picture of Genomic Similarities and Differences.</title>
        <authorList>
            <person name="Dluhosova J."/>
            <person name="Istvanek J."/>
            <person name="Nedelnik J."/>
            <person name="Repkova J."/>
        </authorList>
    </citation>
    <scope>NUCLEOTIDE SEQUENCE [LARGE SCALE GENOMIC DNA]</scope>
    <source>
        <strain evidence="2">cv. 10/8</strain>
        <tissue evidence="1">Leaf</tissue>
    </source>
</reference>
<keyword evidence="2" id="KW-1185">Reference proteome</keyword>
<protein>
    <submittedName>
        <fullName evidence="1">Uncharacterized protein</fullName>
    </submittedName>
</protein>
<comment type="caution">
    <text evidence="1">The sequence shown here is derived from an EMBL/GenBank/DDBJ whole genome shotgun (WGS) entry which is preliminary data.</text>
</comment>
<evidence type="ECO:0000313" key="1">
    <source>
        <dbReference type="EMBL" id="MCI19915.1"/>
    </source>
</evidence>
<feature type="non-terminal residue" evidence="1">
    <location>
        <position position="1"/>
    </location>
</feature>
<organism evidence="1 2">
    <name type="scientific">Trifolium medium</name>
    <dbReference type="NCBI Taxonomy" id="97028"/>
    <lineage>
        <taxon>Eukaryota</taxon>
        <taxon>Viridiplantae</taxon>
        <taxon>Streptophyta</taxon>
        <taxon>Embryophyta</taxon>
        <taxon>Tracheophyta</taxon>
        <taxon>Spermatophyta</taxon>
        <taxon>Magnoliopsida</taxon>
        <taxon>eudicotyledons</taxon>
        <taxon>Gunneridae</taxon>
        <taxon>Pentapetalae</taxon>
        <taxon>rosids</taxon>
        <taxon>fabids</taxon>
        <taxon>Fabales</taxon>
        <taxon>Fabaceae</taxon>
        <taxon>Papilionoideae</taxon>
        <taxon>50 kb inversion clade</taxon>
        <taxon>NPAAA clade</taxon>
        <taxon>Hologalegina</taxon>
        <taxon>IRL clade</taxon>
        <taxon>Trifolieae</taxon>
        <taxon>Trifolium</taxon>
    </lineage>
</organism>
<evidence type="ECO:0000313" key="2">
    <source>
        <dbReference type="Proteomes" id="UP000265520"/>
    </source>
</evidence>
<dbReference type="AlphaFoldDB" id="A0A392Q9I8"/>
<accession>A0A392Q9I8</accession>
<sequence>VMFAVVDGSWWWLMATVAG</sequence>
<name>A0A392Q9I8_9FABA</name>
<dbReference type="EMBL" id="LXQA010117183">
    <property type="protein sequence ID" value="MCI19915.1"/>
    <property type="molecule type" value="Genomic_DNA"/>
</dbReference>
<proteinExistence type="predicted"/>